<dbReference type="CDD" id="cd13578">
    <property type="entry name" value="PBP2_Bug27"/>
    <property type="match status" value="1"/>
</dbReference>
<dbReference type="Gene3D" id="3.40.190.10">
    <property type="entry name" value="Periplasmic binding protein-like II"/>
    <property type="match status" value="1"/>
</dbReference>
<reference evidence="2 3" key="1">
    <citation type="submission" date="2017-05" db="EMBL/GenBank/DDBJ databases">
        <title>Full genome sequence of Pseudorhodoplanes sinuspersici.</title>
        <authorList>
            <person name="Dastgheib S.M.M."/>
            <person name="Shavandi M."/>
            <person name="Tirandaz H."/>
        </authorList>
    </citation>
    <scope>NUCLEOTIDE SEQUENCE [LARGE SCALE GENOMIC DNA]</scope>
    <source>
        <strain evidence="2 3">RIPI110</strain>
    </source>
</reference>
<dbReference type="Pfam" id="PF03401">
    <property type="entry name" value="TctC"/>
    <property type="match status" value="1"/>
</dbReference>
<dbReference type="STRING" id="1235591.CAK95_28235"/>
<evidence type="ECO:0000313" key="2">
    <source>
        <dbReference type="EMBL" id="ARQ02567.1"/>
    </source>
</evidence>
<evidence type="ECO:0008006" key="4">
    <source>
        <dbReference type="Google" id="ProtNLM"/>
    </source>
</evidence>
<dbReference type="AlphaFoldDB" id="A0A1W6ZYT8"/>
<dbReference type="KEGG" id="psin:CAK95_28235"/>
<dbReference type="Proteomes" id="UP000194137">
    <property type="component" value="Chromosome"/>
</dbReference>
<dbReference type="InterPro" id="IPR042100">
    <property type="entry name" value="Bug_dom1"/>
</dbReference>
<dbReference type="PANTHER" id="PTHR42928">
    <property type="entry name" value="TRICARBOXYLATE-BINDING PROTEIN"/>
    <property type="match status" value="1"/>
</dbReference>
<dbReference type="InterPro" id="IPR005064">
    <property type="entry name" value="BUG"/>
</dbReference>
<accession>A0A1W6ZYT8</accession>
<gene>
    <name evidence="2" type="ORF">CAK95_28235</name>
</gene>
<evidence type="ECO:0000256" key="1">
    <source>
        <dbReference type="ARBA" id="ARBA00006987"/>
    </source>
</evidence>
<evidence type="ECO:0000313" key="3">
    <source>
        <dbReference type="Proteomes" id="UP000194137"/>
    </source>
</evidence>
<protein>
    <recommendedName>
        <fullName evidence="4">ABC transporter substrate-binding protein</fullName>
    </recommendedName>
</protein>
<dbReference type="EMBL" id="CP021112">
    <property type="protein sequence ID" value="ARQ02567.1"/>
    <property type="molecule type" value="Genomic_DNA"/>
</dbReference>
<organism evidence="2 3">
    <name type="scientific">Pseudorhodoplanes sinuspersici</name>
    <dbReference type="NCBI Taxonomy" id="1235591"/>
    <lineage>
        <taxon>Bacteria</taxon>
        <taxon>Pseudomonadati</taxon>
        <taxon>Pseudomonadota</taxon>
        <taxon>Alphaproteobacteria</taxon>
        <taxon>Hyphomicrobiales</taxon>
        <taxon>Pseudorhodoplanes</taxon>
    </lineage>
</organism>
<name>A0A1W6ZYT8_9HYPH</name>
<dbReference type="SUPFAM" id="SSF53850">
    <property type="entry name" value="Periplasmic binding protein-like II"/>
    <property type="match status" value="1"/>
</dbReference>
<dbReference type="PANTHER" id="PTHR42928:SF5">
    <property type="entry name" value="BLR1237 PROTEIN"/>
    <property type="match status" value="1"/>
</dbReference>
<comment type="similarity">
    <text evidence="1">Belongs to the UPF0065 (bug) family.</text>
</comment>
<dbReference type="PIRSF" id="PIRSF017082">
    <property type="entry name" value="YflP"/>
    <property type="match status" value="1"/>
</dbReference>
<keyword evidence="3" id="KW-1185">Reference proteome</keyword>
<proteinExistence type="inferred from homology"/>
<dbReference type="Gene3D" id="3.40.190.150">
    <property type="entry name" value="Bordetella uptake gene, domain 1"/>
    <property type="match status" value="1"/>
</dbReference>
<sequence>MYGAPHANSSCEEQTMTSIPVRFAGRRFTLGLATLLSVAGFVAPALAQWAPTQPIRVIIPYAPGGTSDIIARTMSEPISQRLGQPLLIDNRGGGATQIGTSAVAKSAPDGHTILLVANTFMINPSLFKTLPYDSLKDLTPITYAGVTPHTIVVNNDVPAKTLKELLDLARAKPGAINYGSVGNGTSFHLGTEELKKLSGTNMVHVPYKGMGQVLTDAISGNIQMAFANTPNAAPLVKDGKLRAIAVAHPTRAPQLPDVQTVAEQGYPGFESNSGFIYFAPGGTPPDVLDRLNAVFVEVLNLPAVKEALTKQGVEVKATTRAQTADFIAKEMKRYADVVAFSGAKVD</sequence>